<keyword evidence="2" id="KW-1185">Reference proteome</keyword>
<sequence length="460" mass="49907">MKPFLDQIHKRSERATVQCYCNATSRGRSTPVQNDDSLAWKTIPTEGLMDQLRCDDVQDTLHTISNLRQTYTAGLVSSIPQPSQINFASAAQKFPGTSTLRVSATPSVVTVRRVRCFTVGGPPTSSQFTLLAPGTLAIPNRRIIILKSANRPLFNAASRSSLQTTLWPALPWLEQAHHALSSMQHQGQPSSSRPMLTTALKIVGGASVFIPAAARSCGEFAMARGTLMVHLSPRGWRLAGRGIGTLALALEIGAWLAFGLGCVVICDRGSLRSETNRVYPSASLATQYRRSLLRKWQPRAARAPGALPEPREARRKGQQAGGCPIRDGGRIYALVLDMMRRTSDGKKGDPVPLSLSEAIIKLLELEIERSAGQAYGEPRACVARAPFHEGHAAVRSDAASAAAFRPKASWDKDIITRIQFKRKSAVQRLPITQGGDDVLRDGPCIASSELRTSGLSLFQK</sequence>
<dbReference type="Proteomes" id="UP001207468">
    <property type="component" value="Unassembled WGS sequence"/>
</dbReference>
<accession>A0ACC0UFB4</accession>
<dbReference type="EMBL" id="JAGFNK010000056">
    <property type="protein sequence ID" value="KAI9509787.1"/>
    <property type="molecule type" value="Genomic_DNA"/>
</dbReference>
<name>A0ACC0UFB4_9AGAM</name>
<protein>
    <submittedName>
        <fullName evidence="1">Uncharacterized protein</fullName>
    </submittedName>
</protein>
<comment type="caution">
    <text evidence="1">The sequence shown here is derived from an EMBL/GenBank/DDBJ whole genome shotgun (WGS) entry which is preliminary data.</text>
</comment>
<organism evidence="1 2">
    <name type="scientific">Russula earlei</name>
    <dbReference type="NCBI Taxonomy" id="71964"/>
    <lineage>
        <taxon>Eukaryota</taxon>
        <taxon>Fungi</taxon>
        <taxon>Dikarya</taxon>
        <taxon>Basidiomycota</taxon>
        <taxon>Agaricomycotina</taxon>
        <taxon>Agaricomycetes</taxon>
        <taxon>Russulales</taxon>
        <taxon>Russulaceae</taxon>
        <taxon>Russula</taxon>
    </lineage>
</organism>
<evidence type="ECO:0000313" key="2">
    <source>
        <dbReference type="Proteomes" id="UP001207468"/>
    </source>
</evidence>
<gene>
    <name evidence="1" type="ORF">F5148DRAFT_1148064</name>
</gene>
<evidence type="ECO:0000313" key="1">
    <source>
        <dbReference type="EMBL" id="KAI9509787.1"/>
    </source>
</evidence>
<reference evidence="1" key="1">
    <citation type="submission" date="2021-03" db="EMBL/GenBank/DDBJ databases">
        <title>Evolutionary priming and transition to the ectomycorrhizal habit in an iconic lineage of mushroom-forming fungi: is preadaptation a requirement?</title>
        <authorList>
            <consortium name="DOE Joint Genome Institute"/>
            <person name="Looney B.P."/>
            <person name="Miyauchi S."/>
            <person name="Morin E."/>
            <person name="Drula E."/>
            <person name="Courty P.E."/>
            <person name="Chicoki N."/>
            <person name="Fauchery L."/>
            <person name="Kohler A."/>
            <person name="Kuo A."/>
            <person name="LaButti K."/>
            <person name="Pangilinan J."/>
            <person name="Lipzen A."/>
            <person name="Riley R."/>
            <person name="Andreopoulos W."/>
            <person name="He G."/>
            <person name="Johnson J."/>
            <person name="Barry K.W."/>
            <person name="Grigoriev I.V."/>
            <person name="Nagy L."/>
            <person name="Hibbett D."/>
            <person name="Henrissat B."/>
            <person name="Matheny P.B."/>
            <person name="Labbe J."/>
            <person name="Martin A.F."/>
        </authorList>
    </citation>
    <scope>NUCLEOTIDE SEQUENCE</scope>
    <source>
        <strain evidence="1">BPL698</strain>
    </source>
</reference>
<proteinExistence type="predicted"/>